<evidence type="ECO:0000313" key="1">
    <source>
        <dbReference type="EMBL" id="RFU66353.1"/>
    </source>
</evidence>
<dbReference type="InterPro" id="IPR014622">
    <property type="entry name" value="UCP036794_erythomycin"/>
</dbReference>
<reference evidence="1 2" key="1">
    <citation type="submission" date="2018-08" db="EMBL/GenBank/DDBJ databases">
        <title>Bacillus chawlae sp. nov., Bacillus glennii sp. nov., and Bacillus saganii sp. nov. Isolated from the Vehicle Assembly Building at Kennedy Space Center where the Viking Spacecraft were Assembled.</title>
        <authorList>
            <person name="Seuylemezian A."/>
            <person name="Vaishampayan P."/>
        </authorList>
    </citation>
    <scope>NUCLEOTIDE SEQUENCE [LARGE SCALE GENOMIC DNA]</scope>
    <source>
        <strain evidence="1 2">V47-23a</strain>
    </source>
</reference>
<sequence>MLKQVADNIKEYAVPLTGTADLDVLVDKIGDARIVLLGEASHGTSEFYQVRAELSKKLIKEKGFSFIGVEGDWPASQKVNRYIKGYNHQFNSAEEALRSFQRWPSWMWANREMINLIEWMKTYNESGSAKTKAGFYGIDVYSLWESMEEVIRYLEKINSPDLETARQAFSCFEPFMRDPQKYAVSSGIYSEGCIDEVTALLTQIRTNESLYPKTDEISLNLKVNSLVAANAERYYSTMVLHDAMSWNVRDLHMVAALNEVMDFYGSDAKAIVWEHNTHIGDARATDMAREGMVNVGQLVREQHKPGDVYAVGFGTYSGTVIAADEWGVNHDVKEVPPAILGSWEDVMHRTGAYDKMLFFDDNNRHLFNEAIGHRAIGVVYNPEYERFGNYVPSVMSERYDAFVFLDQTKALQPLQLQPFLV</sequence>
<dbReference type="InterPro" id="IPR052036">
    <property type="entry name" value="Hydrolase/PRTase-associated"/>
</dbReference>
<organism evidence="1 2">
    <name type="scientific">Peribacillus saganii</name>
    <dbReference type="NCBI Taxonomy" id="2303992"/>
    <lineage>
        <taxon>Bacteria</taxon>
        <taxon>Bacillati</taxon>
        <taxon>Bacillota</taxon>
        <taxon>Bacilli</taxon>
        <taxon>Bacillales</taxon>
        <taxon>Bacillaceae</taxon>
        <taxon>Peribacillus</taxon>
    </lineage>
</organism>
<name>A0A372LJ12_9BACI</name>
<dbReference type="RefSeq" id="WP_117327937.1">
    <property type="nucleotide sequence ID" value="NZ_QVTE01000051.1"/>
</dbReference>
<accession>A0A372LJ12</accession>
<dbReference type="AlphaFoldDB" id="A0A372LJ12"/>
<comment type="caution">
    <text evidence="1">The sequence shown here is derived from an EMBL/GenBank/DDBJ whole genome shotgun (WGS) entry which is preliminary data.</text>
</comment>
<dbReference type="PIRSF" id="PIRSF036794">
    <property type="entry name" value="UCP_erythr_ester"/>
    <property type="match status" value="1"/>
</dbReference>
<dbReference type="GO" id="GO:0046677">
    <property type="term" value="P:response to antibiotic"/>
    <property type="evidence" value="ECO:0007669"/>
    <property type="project" value="InterPro"/>
</dbReference>
<dbReference type="Pfam" id="PF05139">
    <property type="entry name" value="Erythro_esteras"/>
    <property type="match status" value="1"/>
</dbReference>
<keyword evidence="2" id="KW-1185">Reference proteome</keyword>
<dbReference type="CDD" id="cd14728">
    <property type="entry name" value="Ere-like"/>
    <property type="match status" value="1"/>
</dbReference>
<dbReference type="SUPFAM" id="SSF159501">
    <property type="entry name" value="EreA/ChaN-like"/>
    <property type="match status" value="1"/>
</dbReference>
<dbReference type="PANTHER" id="PTHR31299:SF0">
    <property type="entry name" value="ESTERASE, PUTATIVE (AFU_ORTHOLOGUE AFUA_1G05850)-RELATED"/>
    <property type="match status" value="1"/>
</dbReference>
<dbReference type="PANTHER" id="PTHR31299">
    <property type="entry name" value="ESTERASE, PUTATIVE (AFU_ORTHOLOGUE AFUA_1G05850)-RELATED"/>
    <property type="match status" value="1"/>
</dbReference>
<proteinExistence type="predicted"/>
<evidence type="ECO:0000313" key="2">
    <source>
        <dbReference type="Proteomes" id="UP000264541"/>
    </source>
</evidence>
<gene>
    <name evidence="1" type="ORF">D0469_17095</name>
</gene>
<dbReference type="OrthoDB" id="9810066at2"/>
<dbReference type="InterPro" id="IPR007815">
    <property type="entry name" value="Emycin_Estase"/>
</dbReference>
<dbReference type="Gene3D" id="3.40.1660.10">
    <property type="entry name" value="EreA-like (biosynthetic domain)"/>
    <property type="match status" value="1"/>
</dbReference>
<dbReference type="EMBL" id="QVTE01000051">
    <property type="protein sequence ID" value="RFU66353.1"/>
    <property type="molecule type" value="Genomic_DNA"/>
</dbReference>
<protein>
    <submittedName>
        <fullName evidence="1">Erythromycin esterase family protein</fullName>
    </submittedName>
</protein>
<dbReference type="Gene3D" id="3.30.1870.10">
    <property type="entry name" value="EreA-like, domain 2"/>
    <property type="match status" value="1"/>
</dbReference>
<dbReference type="Proteomes" id="UP000264541">
    <property type="component" value="Unassembled WGS sequence"/>
</dbReference>